<evidence type="ECO:0000313" key="5">
    <source>
        <dbReference type="Proteomes" id="UP001204061"/>
    </source>
</evidence>
<reference evidence="4" key="1">
    <citation type="submission" date="2022-08" db="EMBL/GenBank/DDBJ databases">
        <title>A global survey of hypervirulent Aeromonas hydrophila identified this emerging pathogen in farmed fish in the lower Mekong River basin.</title>
        <authorList>
            <person name="Xu T."/>
            <person name="Rasmussen-Ivey C.R."/>
            <person name="Moen F.S."/>
            <person name="Fernandez Bravo A."/>
            <person name="Lamy B."/>
            <person name="Beaz-Hidalgo R."/>
            <person name="Khan C.D."/>
            <person name="Castro Escarpulli G."/>
            <person name="Yasin I.S.M."/>
            <person name="Figueras M.J."/>
            <person name="Azzam Sayuti M."/>
            <person name="Karim M.M."/>
            <person name="Alam K.M."/>
            <person name="Le T.T.T."/>
            <person name="Thao N.H.P."/>
            <person name="Addo S."/>
            <person name="Duodu S."/>
            <person name="Ali S."/>
            <person name="Mey S."/>
            <person name="Somony T."/>
            <person name="Liles M.R."/>
        </authorList>
    </citation>
    <scope>NUCLEOTIDE SEQUENCE</scope>
    <source>
        <strain evidence="4">0.14</strain>
    </source>
</reference>
<dbReference type="PANTHER" id="PTHR12304:SF4">
    <property type="entry name" value="URIDINE NUCLEOSIDASE"/>
    <property type="match status" value="1"/>
</dbReference>
<proteinExistence type="predicted"/>
<dbReference type="GO" id="GO:0006152">
    <property type="term" value="P:purine nucleoside catabolic process"/>
    <property type="evidence" value="ECO:0007669"/>
    <property type="project" value="TreeGrafter"/>
</dbReference>
<sequence>MTHKIILDTDPGIDDAMAILFAEAHPAIELLAITTVFGNATIENGTRNALWLKQKYGMKADVAQGAAAPLLREPVGPTTVVHGPSGFGDVQAGEVTLIPDPRPAWQYIVETVKAHPGEITLVTIGPLTNLALALEAAPEVAALVKEVVVMGGAFGVNGHRGNVTPYAEANIHDDPDAADRVFTAPWPLVIIGLDVTQQSIFTADYLDALRDDAGEPGRFLWDVSRFYLRFYSERIGMAGCHVHDPSAIAYVIDPALFTLRKGPVRVITEGPAIGHTLQKFDDTRHPHDEWAHCPAQQVGVAVRDQALLALYRDTLVAWGKQGAPIRPGSE</sequence>
<dbReference type="Gene3D" id="3.90.245.10">
    <property type="entry name" value="Ribonucleoside hydrolase-like"/>
    <property type="match status" value="1"/>
</dbReference>
<dbReference type="RefSeq" id="WP_257726139.1">
    <property type="nucleotide sequence ID" value="NZ_JANLFC010000099.1"/>
</dbReference>
<dbReference type="InterPro" id="IPR036452">
    <property type="entry name" value="Ribo_hydro-like"/>
</dbReference>
<evidence type="ECO:0000259" key="3">
    <source>
        <dbReference type="Pfam" id="PF01156"/>
    </source>
</evidence>
<accession>A0AAW5ML94</accession>
<name>A0AAW5ML94_AERVE</name>
<evidence type="ECO:0000256" key="1">
    <source>
        <dbReference type="ARBA" id="ARBA00022801"/>
    </source>
</evidence>
<protein>
    <submittedName>
        <fullName evidence="4">Nucleoside hydrolase</fullName>
    </submittedName>
</protein>
<dbReference type="GO" id="GO:0008477">
    <property type="term" value="F:purine nucleosidase activity"/>
    <property type="evidence" value="ECO:0007669"/>
    <property type="project" value="TreeGrafter"/>
</dbReference>
<keyword evidence="1 4" id="KW-0378">Hydrolase</keyword>
<dbReference type="InterPro" id="IPR023186">
    <property type="entry name" value="IUNH"/>
</dbReference>
<feature type="domain" description="Inosine/uridine-preferring nucleoside hydrolase" evidence="3">
    <location>
        <begin position="5"/>
        <end position="306"/>
    </location>
</feature>
<dbReference type="Pfam" id="PF01156">
    <property type="entry name" value="IU_nuc_hydro"/>
    <property type="match status" value="1"/>
</dbReference>
<dbReference type="SUPFAM" id="SSF53590">
    <property type="entry name" value="Nucleoside hydrolase"/>
    <property type="match status" value="1"/>
</dbReference>
<dbReference type="GO" id="GO:0005829">
    <property type="term" value="C:cytosol"/>
    <property type="evidence" value="ECO:0007669"/>
    <property type="project" value="TreeGrafter"/>
</dbReference>
<evidence type="ECO:0000256" key="2">
    <source>
        <dbReference type="ARBA" id="ARBA00023295"/>
    </source>
</evidence>
<dbReference type="Proteomes" id="UP001204061">
    <property type="component" value="Unassembled WGS sequence"/>
</dbReference>
<dbReference type="PANTHER" id="PTHR12304">
    <property type="entry name" value="INOSINE-URIDINE PREFERRING NUCLEOSIDE HYDROLASE"/>
    <property type="match status" value="1"/>
</dbReference>
<organism evidence="4 5">
    <name type="scientific">Aeromonas veronii</name>
    <dbReference type="NCBI Taxonomy" id="654"/>
    <lineage>
        <taxon>Bacteria</taxon>
        <taxon>Pseudomonadati</taxon>
        <taxon>Pseudomonadota</taxon>
        <taxon>Gammaproteobacteria</taxon>
        <taxon>Aeromonadales</taxon>
        <taxon>Aeromonadaceae</taxon>
        <taxon>Aeromonas</taxon>
    </lineage>
</organism>
<dbReference type="EMBL" id="JANLFC010000099">
    <property type="protein sequence ID" value="MCR4451036.1"/>
    <property type="molecule type" value="Genomic_DNA"/>
</dbReference>
<evidence type="ECO:0000313" key="4">
    <source>
        <dbReference type="EMBL" id="MCR4451036.1"/>
    </source>
</evidence>
<gene>
    <name evidence="4" type="ORF">NS965_21865</name>
</gene>
<dbReference type="AlphaFoldDB" id="A0AAW5ML94"/>
<keyword evidence="2" id="KW-0326">Glycosidase</keyword>
<dbReference type="InterPro" id="IPR001910">
    <property type="entry name" value="Inosine/uridine_hydrolase_dom"/>
</dbReference>
<dbReference type="CDD" id="cd02650">
    <property type="entry name" value="nuc_hydro_CaPnhB"/>
    <property type="match status" value="1"/>
</dbReference>
<comment type="caution">
    <text evidence="4">The sequence shown here is derived from an EMBL/GenBank/DDBJ whole genome shotgun (WGS) entry which is preliminary data.</text>
</comment>